<keyword evidence="3" id="KW-1185">Reference proteome</keyword>
<keyword evidence="2" id="KW-0808">Transferase</keyword>
<evidence type="ECO:0000313" key="3">
    <source>
        <dbReference type="Proteomes" id="UP000077266"/>
    </source>
</evidence>
<protein>
    <submittedName>
        <fullName evidence="2">Kinase-like protein</fullName>
    </submittedName>
</protein>
<proteinExistence type="predicted"/>
<dbReference type="InterPro" id="IPR051681">
    <property type="entry name" value="Ser/Thr_Kinases-Pseudokinases"/>
</dbReference>
<feature type="domain" description="Protein kinase" evidence="1">
    <location>
        <begin position="1"/>
        <end position="181"/>
    </location>
</feature>
<dbReference type="InterPro" id="IPR011009">
    <property type="entry name" value="Kinase-like_dom_sf"/>
</dbReference>
<keyword evidence="2" id="KW-0418">Kinase</keyword>
<reference evidence="2 3" key="1">
    <citation type="journal article" date="2016" name="Mol. Biol. Evol.">
        <title>Comparative Genomics of Early-Diverging Mushroom-Forming Fungi Provides Insights into the Origins of Lignocellulose Decay Capabilities.</title>
        <authorList>
            <person name="Nagy L.G."/>
            <person name="Riley R."/>
            <person name="Tritt A."/>
            <person name="Adam C."/>
            <person name="Daum C."/>
            <person name="Floudas D."/>
            <person name="Sun H."/>
            <person name="Yadav J.S."/>
            <person name="Pangilinan J."/>
            <person name="Larsson K.H."/>
            <person name="Matsuura K."/>
            <person name="Barry K."/>
            <person name="Labutti K."/>
            <person name="Kuo R."/>
            <person name="Ohm R.A."/>
            <person name="Bhattacharya S.S."/>
            <person name="Shirouzu T."/>
            <person name="Yoshinaga Y."/>
            <person name="Martin F.M."/>
            <person name="Grigoriev I.V."/>
            <person name="Hibbett D.S."/>
        </authorList>
    </citation>
    <scope>NUCLEOTIDE SEQUENCE [LARGE SCALE GENOMIC DNA]</scope>
    <source>
        <strain evidence="2 3">HHB12029</strain>
    </source>
</reference>
<dbReference type="AlphaFoldDB" id="A0A165L4X1"/>
<dbReference type="PANTHER" id="PTHR44329:SF214">
    <property type="entry name" value="PROTEIN KINASE DOMAIN-CONTAINING PROTEIN"/>
    <property type="match status" value="1"/>
</dbReference>
<dbReference type="InParanoid" id="A0A165L4X1"/>
<organism evidence="2 3">
    <name type="scientific">Exidia glandulosa HHB12029</name>
    <dbReference type="NCBI Taxonomy" id="1314781"/>
    <lineage>
        <taxon>Eukaryota</taxon>
        <taxon>Fungi</taxon>
        <taxon>Dikarya</taxon>
        <taxon>Basidiomycota</taxon>
        <taxon>Agaricomycotina</taxon>
        <taxon>Agaricomycetes</taxon>
        <taxon>Auriculariales</taxon>
        <taxon>Exidiaceae</taxon>
        <taxon>Exidia</taxon>
    </lineage>
</organism>
<name>A0A165L4X1_EXIGL</name>
<dbReference type="GO" id="GO:0005524">
    <property type="term" value="F:ATP binding"/>
    <property type="evidence" value="ECO:0007669"/>
    <property type="project" value="InterPro"/>
</dbReference>
<gene>
    <name evidence="2" type="ORF">EXIGLDRAFT_378697</name>
</gene>
<dbReference type="OrthoDB" id="346907at2759"/>
<accession>A0A165L4X1</accession>
<evidence type="ECO:0000259" key="1">
    <source>
        <dbReference type="PROSITE" id="PS50011"/>
    </source>
</evidence>
<dbReference type="PROSITE" id="PS50011">
    <property type="entry name" value="PROTEIN_KINASE_DOM"/>
    <property type="match status" value="1"/>
</dbReference>
<dbReference type="Gene3D" id="1.10.510.10">
    <property type="entry name" value="Transferase(Phosphotransferase) domain 1"/>
    <property type="match status" value="1"/>
</dbReference>
<dbReference type="GO" id="GO:0004674">
    <property type="term" value="F:protein serine/threonine kinase activity"/>
    <property type="evidence" value="ECO:0007669"/>
    <property type="project" value="TreeGrafter"/>
</dbReference>
<dbReference type="Proteomes" id="UP000077266">
    <property type="component" value="Unassembled WGS sequence"/>
</dbReference>
<dbReference type="PANTHER" id="PTHR44329">
    <property type="entry name" value="SERINE/THREONINE-PROTEIN KINASE TNNI3K-RELATED"/>
    <property type="match status" value="1"/>
</dbReference>
<dbReference type="InterPro" id="IPR001245">
    <property type="entry name" value="Ser-Thr/Tyr_kinase_cat_dom"/>
</dbReference>
<dbReference type="InterPro" id="IPR000719">
    <property type="entry name" value="Prot_kinase_dom"/>
</dbReference>
<evidence type="ECO:0000313" key="2">
    <source>
        <dbReference type="EMBL" id="KZV97353.1"/>
    </source>
</evidence>
<dbReference type="STRING" id="1314781.A0A165L4X1"/>
<sequence>MVIPWAENGSLRWYLKRKPDADRHSLLREVAGAVAYLHARTPPVVHGDLHVDNVLISAQEHVQLSDFGLSRVLEDTSRSASVVGIGILAYQAPELHDDHLPTMPSDVFAFGMLIVETYSGARPLSRHRGTGVVIAIMNHERPARDEITRSDFPEQLWQLAEECWAHDQCLRPNATVVYQRL</sequence>
<dbReference type="SUPFAM" id="SSF56112">
    <property type="entry name" value="Protein kinase-like (PK-like)"/>
    <property type="match status" value="1"/>
</dbReference>
<dbReference type="Pfam" id="PF07714">
    <property type="entry name" value="PK_Tyr_Ser-Thr"/>
    <property type="match status" value="1"/>
</dbReference>
<dbReference type="EMBL" id="KV425931">
    <property type="protein sequence ID" value="KZV97353.1"/>
    <property type="molecule type" value="Genomic_DNA"/>
</dbReference>